<organism evidence="1 2">
    <name type="scientific">Lentinula boryana</name>
    <dbReference type="NCBI Taxonomy" id="40481"/>
    <lineage>
        <taxon>Eukaryota</taxon>
        <taxon>Fungi</taxon>
        <taxon>Dikarya</taxon>
        <taxon>Basidiomycota</taxon>
        <taxon>Agaricomycotina</taxon>
        <taxon>Agaricomycetes</taxon>
        <taxon>Agaricomycetidae</taxon>
        <taxon>Agaricales</taxon>
        <taxon>Marasmiineae</taxon>
        <taxon>Omphalotaceae</taxon>
        <taxon>Lentinula</taxon>
    </lineage>
</organism>
<accession>A0ABQ8QAL0</accession>
<evidence type="ECO:0008006" key="3">
    <source>
        <dbReference type="Google" id="ProtNLM"/>
    </source>
</evidence>
<comment type="caution">
    <text evidence="1">The sequence shown here is derived from an EMBL/GenBank/DDBJ whole genome shotgun (WGS) entry which is preliminary data.</text>
</comment>
<gene>
    <name evidence="1" type="ORF">F5050DRAFT_1712794</name>
</gene>
<keyword evidence="2" id="KW-1185">Reference proteome</keyword>
<dbReference type="Proteomes" id="UP001163828">
    <property type="component" value="Unassembled WGS sequence"/>
</dbReference>
<dbReference type="SUPFAM" id="SSF56112">
    <property type="entry name" value="Protein kinase-like (PK-like)"/>
    <property type="match status" value="1"/>
</dbReference>
<dbReference type="InterPro" id="IPR011009">
    <property type="entry name" value="Kinase-like_dom_sf"/>
</dbReference>
<evidence type="ECO:0000313" key="2">
    <source>
        <dbReference type="Proteomes" id="UP001163828"/>
    </source>
</evidence>
<protein>
    <recommendedName>
        <fullName evidence="3">Non-specific serine/threonine protein kinase</fullName>
    </recommendedName>
</protein>
<name>A0ABQ8QAL0_9AGAR</name>
<proteinExistence type="predicted"/>
<sequence length="313" mass="36350">MSNELCAIYSNEDARETSFRELLGEFLQPCNYCRSCGMHQIEVTINFLLRHVGPNIQVFGGAMVDRPQVEVLTPNVPMHFYSLNEAMFLDLAHTLTAFNMLFIDIGNLYRNPPKPGLRIQYTFPYPRDFEQQETKIRFTYLKRVDRARLVFMVKREQDDFLFVEFAMRYGEDAHRKAYQLHLAPELLAIHTLEGGWKMIVMRLIPKEYEAVDDIISGQAKSKVSRENMKSLVQNSSEPFLNSGYVHGDLRGANICVHVEVKNVLMFDFDWAGLDGKVTYPMNVGRTETIWRPNRELSSWPIKSKDDRPLKNLQ</sequence>
<reference evidence="1" key="1">
    <citation type="submission" date="2022-08" db="EMBL/GenBank/DDBJ databases">
        <authorList>
            <consortium name="DOE Joint Genome Institute"/>
            <person name="Min B."/>
            <person name="Riley R."/>
            <person name="Sierra-Patev S."/>
            <person name="Naranjo-Ortiz M."/>
            <person name="Looney B."/>
            <person name="Konkel Z."/>
            <person name="Slot J.C."/>
            <person name="Sakamoto Y."/>
            <person name="Steenwyk J.L."/>
            <person name="Rokas A."/>
            <person name="Carro J."/>
            <person name="Camarero S."/>
            <person name="Ferreira P."/>
            <person name="Molpeceres G."/>
            <person name="Ruiz-Duenas F.J."/>
            <person name="Serrano A."/>
            <person name="Henrissat B."/>
            <person name="Drula E."/>
            <person name="Hughes K.W."/>
            <person name="Mata J.L."/>
            <person name="Ishikawa N.K."/>
            <person name="Vargas-Isla R."/>
            <person name="Ushijima S."/>
            <person name="Smith C.A."/>
            <person name="Ahrendt S."/>
            <person name="Andreopoulos W."/>
            <person name="He G."/>
            <person name="Labutti K."/>
            <person name="Lipzen A."/>
            <person name="Ng V."/>
            <person name="Sandor L."/>
            <person name="Barry K."/>
            <person name="Martinez A.T."/>
            <person name="Xiao Y."/>
            <person name="Gibbons J.G."/>
            <person name="Terashima K."/>
            <person name="Hibbett D.S."/>
            <person name="Grigoriev I.V."/>
        </authorList>
    </citation>
    <scope>NUCLEOTIDE SEQUENCE</scope>
    <source>
        <strain evidence="1">TFB10827</strain>
    </source>
</reference>
<evidence type="ECO:0000313" key="1">
    <source>
        <dbReference type="EMBL" id="KAJ3995570.1"/>
    </source>
</evidence>
<dbReference type="EMBL" id="MU790648">
    <property type="protein sequence ID" value="KAJ3995570.1"/>
    <property type="molecule type" value="Genomic_DNA"/>
</dbReference>